<dbReference type="AlphaFoldDB" id="A0A9Q3FRS6"/>
<evidence type="ECO:0000313" key="3">
    <source>
        <dbReference type="Proteomes" id="UP000765509"/>
    </source>
</evidence>
<comment type="caution">
    <text evidence="2">The sequence shown here is derived from an EMBL/GenBank/DDBJ whole genome shotgun (WGS) entry which is preliminary data.</text>
</comment>
<gene>
    <name evidence="2" type="ORF">O181_084683</name>
</gene>
<reference evidence="2" key="1">
    <citation type="submission" date="2021-03" db="EMBL/GenBank/DDBJ databases">
        <title>Draft genome sequence of rust myrtle Austropuccinia psidii MF-1, a brazilian biotype.</title>
        <authorList>
            <person name="Quecine M.C."/>
            <person name="Pachon D.M.R."/>
            <person name="Bonatelli M.L."/>
            <person name="Correr F.H."/>
            <person name="Franceschini L.M."/>
            <person name="Leite T.F."/>
            <person name="Margarido G.R.A."/>
            <person name="Almeida C.A."/>
            <person name="Ferrarezi J.A."/>
            <person name="Labate C.A."/>
        </authorList>
    </citation>
    <scope>NUCLEOTIDE SEQUENCE</scope>
    <source>
        <strain evidence="2">MF-1</strain>
    </source>
</reference>
<sequence>MNFGYQNSSKPFSSGSSLGPKLNDLLKSQADKIKQLHQFLEVCDKEFEILLSQVNYLHVQNQNQLLSTGKSKGNKRKQNLTPQRISTATEQHRKTPHYKKTISAQKKKKYQNPTPKKQHPHQLTVKETPAGFEPTKVSNFSS</sequence>
<dbReference type="Proteomes" id="UP000765509">
    <property type="component" value="Unassembled WGS sequence"/>
</dbReference>
<keyword evidence="3" id="KW-1185">Reference proteome</keyword>
<name>A0A9Q3FRS6_9BASI</name>
<evidence type="ECO:0000313" key="2">
    <source>
        <dbReference type="EMBL" id="MBW0544968.1"/>
    </source>
</evidence>
<dbReference type="EMBL" id="AVOT02049833">
    <property type="protein sequence ID" value="MBW0544968.1"/>
    <property type="molecule type" value="Genomic_DNA"/>
</dbReference>
<accession>A0A9Q3FRS6</accession>
<feature type="compositionally biased region" description="Polar residues" evidence="1">
    <location>
        <begin position="79"/>
        <end position="89"/>
    </location>
</feature>
<proteinExistence type="predicted"/>
<evidence type="ECO:0000256" key="1">
    <source>
        <dbReference type="SAM" id="MobiDB-lite"/>
    </source>
</evidence>
<feature type="compositionally biased region" description="Basic residues" evidence="1">
    <location>
        <begin position="94"/>
        <end position="120"/>
    </location>
</feature>
<protein>
    <submittedName>
        <fullName evidence="2">Uncharacterized protein</fullName>
    </submittedName>
</protein>
<organism evidence="2 3">
    <name type="scientific">Austropuccinia psidii MF-1</name>
    <dbReference type="NCBI Taxonomy" id="1389203"/>
    <lineage>
        <taxon>Eukaryota</taxon>
        <taxon>Fungi</taxon>
        <taxon>Dikarya</taxon>
        <taxon>Basidiomycota</taxon>
        <taxon>Pucciniomycotina</taxon>
        <taxon>Pucciniomycetes</taxon>
        <taxon>Pucciniales</taxon>
        <taxon>Sphaerophragmiaceae</taxon>
        <taxon>Austropuccinia</taxon>
    </lineage>
</organism>
<feature type="region of interest" description="Disordered" evidence="1">
    <location>
        <begin position="67"/>
        <end position="142"/>
    </location>
</feature>